<keyword evidence="1" id="KW-0862">Zinc</keyword>
<dbReference type="SUPFAM" id="SSF56219">
    <property type="entry name" value="DNase I-like"/>
    <property type="match status" value="1"/>
</dbReference>
<keyword evidence="5" id="KW-1185">Reference proteome</keyword>
<dbReference type="InterPro" id="IPR025558">
    <property type="entry name" value="DUF4283"/>
</dbReference>
<dbReference type="AlphaFoldDB" id="A0A834YN71"/>
<keyword evidence="2" id="KW-0472">Membrane</keyword>
<dbReference type="PANTHER" id="PTHR23012:SF174">
    <property type="entry name" value="OS01G0121200 PROTEIN"/>
    <property type="match status" value="1"/>
</dbReference>
<reference evidence="4 5" key="1">
    <citation type="submission" date="2020-04" db="EMBL/GenBank/DDBJ databases">
        <title>Plant Genome Project.</title>
        <authorList>
            <person name="Zhang R.-G."/>
        </authorList>
    </citation>
    <scope>NUCLEOTIDE SEQUENCE [LARGE SCALE GENOMIC DNA]</scope>
    <source>
        <strain evidence="4">YNK0</strain>
        <tissue evidence="4">Leaf</tissue>
    </source>
</reference>
<dbReference type="InterPro" id="IPR033275">
    <property type="entry name" value="MARCH-like"/>
</dbReference>
<evidence type="ECO:0000256" key="2">
    <source>
        <dbReference type="SAM" id="Phobius"/>
    </source>
</evidence>
<evidence type="ECO:0000259" key="3">
    <source>
        <dbReference type="PROSITE" id="PS50158"/>
    </source>
</evidence>
<dbReference type="Pfam" id="PF14392">
    <property type="entry name" value="zf-CCHC_4"/>
    <property type="match status" value="1"/>
</dbReference>
<dbReference type="GO" id="GO:0003676">
    <property type="term" value="F:nucleic acid binding"/>
    <property type="evidence" value="ECO:0007669"/>
    <property type="project" value="InterPro"/>
</dbReference>
<dbReference type="Gene3D" id="3.60.10.10">
    <property type="entry name" value="Endonuclease/exonuclease/phosphatase"/>
    <property type="match status" value="1"/>
</dbReference>
<evidence type="ECO:0000313" key="5">
    <source>
        <dbReference type="Proteomes" id="UP000655225"/>
    </source>
</evidence>
<dbReference type="PANTHER" id="PTHR23012">
    <property type="entry name" value="RING/FYVE/PHD ZINC FINGER DOMAIN-CONTAINING"/>
    <property type="match status" value="1"/>
</dbReference>
<keyword evidence="1" id="KW-0479">Metal-binding</keyword>
<dbReference type="GO" id="GO:0016020">
    <property type="term" value="C:membrane"/>
    <property type="evidence" value="ECO:0007669"/>
    <property type="project" value="TreeGrafter"/>
</dbReference>
<comment type="caution">
    <text evidence="4">The sequence shown here is derived from an EMBL/GenBank/DDBJ whole genome shotgun (WGS) entry which is preliminary data.</text>
</comment>
<dbReference type="GO" id="GO:0016567">
    <property type="term" value="P:protein ubiquitination"/>
    <property type="evidence" value="ECO:0007669"/>
    <property type="project" value="TreeGrafter"/>
</dbReference>
<dbReference type="EMBL" id="JABCRI010000018">
    <property type="protein sequence ID" value="KAF8390026.1"/>
    <property type="molecule type" value="Genomic_DNA"/>
</dbReference>
<dbReference type="Pfam" id="PF13966">
    <property type="entry name" value="zf-RVT"/>
    <property type="match status" value="1"/>
</dbReference>
<accession>A0A834YN71</accession>
<dbReference type="InterPro" id="IPR022143">
    <property type="entry name" value="DUF3675"/>
</dbReference>
<dbReference type="OrthoDB" id="264354at2759"/>
<dbReference type="OMA" id="NIENESW"/>
<protein>
    <recommendedName>
        <fullName evidence="3">CCHC-type domain-containing protein</fullName>
    </recommendedName>
</protein>
<dbReference type="GO" id="GO:0008270">
    <property type="term" value="F:zinc ion binding"/>
    <property type="evidence" value="ECO:0007669"/>
    <property type="project" value="UniProtKB-KW"/>
</dbReference>
<feature type="transmembrane region" description="Helical" evidence="2">
    <location>
        <begin position="87"/>
        <end position="106"/>
    </location>
</feature>
<dbReference type="Pfam" id="PF14111">
    <property type="entry name" value="DUF4283"/>
    <property type="match status" value="1"/>
</dbReference>
<proteinExistence type="predicted"/>
<dbReference type="GO" id="GO:0004842">
    <property type="term" value="F:ubiquitin-protein transferase activity"/>
    <property type="evidence" value="ECO:0007669"/>
    <property type="project" value="TreeGrafter"/>
</dbReference>
<dbReference type="InterPro" id="IPR025836">
    <property type="entry name" value="Zn_knuckle_CX2CX4HX4C"/>
</dbReference>
<dbReference type="Proteomes" id="UP000655225">
    <property type="component" value="Unassembled WGS sequence"/>
</dbReference>
<dbReference type="Gene3D" id="3.30.40.10">
    <property type="entry name" value="Zinc/RING finger domain, C3HC4 (zinc finger)"/>
    <property type="match status" value="1"/>
</dbReference>
<dbReference type="PROSITE" id="PS50158">
    <property type="entry name" value="ZF_CCHC"/>
    <property type="match status" value="1"/>
</dbReference>
<gene>
    <name evidence="4" type="ORF">HHK36_024547</name>
</gene>
<keyword evidence="2" id="KW-0812">Transmembrane</keyword>
<evidence type="ECO:0000256" key="1">
    <source>
        <dbReference type="PROSITE-ProRule" id="PRU00047"/>
    </source>
</evidence>
<keyword evidence="2" id="KW-1133">Transmembrane helix</keyword>
<dbReference type="Pfam" id="PF12428">
    <property type="entry name" value="DUF3675"/>
    <property type="match status" value="1"/>
</dbReference>
<organism evidence="4 5">
    <name type="scientific">Tetracentron sinense</name>
    <name type="common">Spur-leaf</name>
    <dbReference type="NCBI Taxonomy" id="13715"/>
    <lineage>
        <taxon>Eukaryota</taxon>
        <taxon>Viridiplantae</taxon>
        <taxon>Streptophyta</taxon>
        <taxon>Embryophyta</taxon>
        <taxon>Tracheophyta</taxon>
        <taxon>Spermatophyta</taxon>
        <taxon>Magnoliopsida</taxon>
        <taxon>Trochodendrales</taxon>
        <taxon>Trochodendraceae</taxon>
        <taxon>Tetracentron</taxon>
    </lineage>
</organism>
<feature type="domain" description="CCHC-type" evidence="3">
    <location>
        <begin position="478"/>
        <end position="491"/>
    </location>
</feature>
<feature type="transmembrane region" description="Helical" evidence="2">
    <location>
        <begin position="191"/>
        <end position="211"/>
    </location>
</feature>
<sequence>MGDHFVLLVDRLLTESTLEAAIESRNRAQQATPSEIEATEAVFSPLKMDISNGLSPRKMVECRICQDEDEDSNMETPCSCCGSLKLFLLYVVMLLLDASLHFMLTADASRGGVMKRVTLCARYATRSQFRPGYTAPPQLFHYGGIPMNFRGNWEISRRDLHNPRFIAMVATDRNFLDPDYDEYSAPTSRSLMFCHTVAIIFMVILVLRHTLPIISSGAKEYSFALLILLMLRTAGILLPIYIMLRAVIAIQHRRHQQRKVEENIENESWVGLMGDLAEAIFHLSLEENNSIIELEERDTQAVLDEYENSLVGRFLLDRPFNLSAAKLTMLQSWKPKGDVQIIELNEELLLFKFQKSEDVLRVKCFEPWAFNNHLLQLRDWVPDLSPSEITFDSTPFWVQLHGLPPEKHTYQVGSELGSELGHVLELDAHPGDGSKGKFLRVRVRIDIQLPLRYQILVKRSFSTPRRIEIRYERLPSFCFNCGIMGHEARYCLAKPLVLAEGLDPPYGPWLRADYFRFHHNPSKGCGRDSSFRLRSSPIEDISGSFSSRRQRYEATLARVHCAEPPTLTVVSGFLPQVSPPTNPVLPSGGDLIGGSQHLSFLQVRRKETSNQFGTTHLGLCPSLDSSLYPNSGKDMRKSPNSEILALGLVPSSPLGLMQDTTDWDSGPMDSHCNVPAGSDNDPTADNPFKGLREPDTPVAILEEPNTSPMENSIGPAQQSVELNVQLGLRKLPHSLSSGYSSQPYASRRIHSALLRKRRLHGRAIQPYPIRRKKAKLLQQISPLEPPIEPEESVMNGWRVRLKFDDMVVVNPLGRAGGLFVLWKNPWCIEVLYCSGNLIHLRVKERVGVQAWFLSLVYGPPEVSDRRSFWESLAQTQPQGSFQLWIGDFNEILFNYEKVGGTPKPPAQLEVFANFVRAHGLLDLGFKGNPYSLTNKRAGKDNIRERLDQALCSVDWRFRFDTVSVTQNPIFGSDHSPLIVTLFPIQEKGRKPFRFESMWTTHPGCLETVEKDFIDPILKQWDLARLNQVLSADEVKAICLIPLPRYQQEDQVLWHHSPSGTFSVRSAYHHLINLHPMGKARCPSSSSSVLSADCWRLLWRLPIPPKLCWFLWRCLHNAVPVNTNIVRQRIPVDPCCLFCG</sequence>
<name>A0A834YN71_TETSI</name>
<dbReference type="InterPro" id="IPR036691">
    <property type="entry name" value="Endo/exonu/phosph_ase_sf"/>
</dbReference>
<dbReference type="InterPro" id="IPR026960">
    <property type="entry name" value="RVT-Znf"/>
</dbReference>
<feature type="transmembrane region" description="Helical" evidence="2">
    <location>
        <begin position="223"/>
        <end position="244"/>
    </location>
</feature>
<dbReference type="InterPro" id="IPR001878">
    <property type="entry name" value="Znf_CCHC"/>
</dbReference>
<keyword evidence="1" id="KW-0863">Zinc-finger</keyword>
<dbReference type="InterPro" id="IPR013083">
    <property type="entry name" value="Znf_RING/FYVE/PHD"/>
</dbReference>
<evidence type="ECO:0000313" key="4">
    <source>
        <dbReference type="EMBL" id="KAF8390026.1"/>
    </source>
</evidence>